<dbReference type="EMBL" id="QYZD01000097">
    <property type="protein sequence ID" value="RJG14926.1"/>
    <property type="molecule type" value="Genomic_DNA"/>
</dbReference>
<name>A0A3A3GAJ0_PANTH</name>
<comment type="caution">
    <text evidence="1">The sequence shown here is derived from an EMBL/GenBank/DDBJ whole genome shotgun (WGS) entry which is preliminary data.</text>
</comment>
<sequence>MNEVHGYAVRQERLLNPRLTGLSLEGEVLAVQGEQVQLRLDIDKELAASAAHWFPFAPPTGNAMY</sequence>
<feature type="non-terminal residue" evidence="1">
    <location>
        <position position="65"/>
    </location>
</feature>
<reference evidence="1 2" key="1">
    <citation type="submission" date="2018-09" db="EMBL/GenBank/DDBJ databases">
        <title>Paenibacillus SK2017-BO5.</title>
        <authorList>
            <person name="Piskunova J.V."/>
            <person name="Dubiley S.A."/>
            <person name="Severinov K.V."/>
        </authorList>
    </citation>
    <scope>NUCLEOTIDE SEQUENCE [LARGE SCALE GENOMIC DNA]</scope>
    <source>
        <strain evidence="1 2">BO5</strain>
    </source>
</reference>
<organism evidence="1 2">
    <name type="scientific">Paenibacillus thiaminolyticus</name>
    <name type="common">Bacillus thiaminolyticus</name>
    <dbReference type="NCBI Taxonomy" id="49283"/>
    <lineage>
        <taxon>Bacteria</taxon>
        <taxon>Bacillati</taxon>
        <taxon>Bacillota</taxon>
        <taxon>Bacilli</taxon>
        <taxon>Bacillales</taxon>
        <taxon>Paenibacillaceae</taxon>
        <taxon>Paenibacillus</taxon>
    </lineage>
</organism>
<evidence type="ECO:0000313" key="2">
    <source>
        <dbReference type="Proteomes" id="UP000266177"/>
    </source>
</evidence>
<evidence type="ECO:0000313" key="1">
    <source>
        <dbReference type="EMBL" id="RJG14926.1"/>
    </source>
</evidence>
<dbReference type="AlphaFoldDB" id="A0A3A3GAJ0"/>
<dbReference type="Proteomes" id="UP000266177">
    <property type="component" value="Unassembled WGS sequence"/>
</dbReference>
<gene>
    <name evidence="1" type="ORF">DQX05_30080</name>
</gene>
<accession>A0A3A3GAJ0</accession>
<proteinExistence type="predicted"/>
<protein>
    <submittedName>
        <fullName evidence="1">Uncharacterized protein</fullName>
    </submittedName>
</protein>